<evidence type="ECO:0000256" key="1">
    <source>
        <dbReference type="SAM" id="Coils"/>
    </source>
</evidence>
<dbReference type="InterPro" id="IPR038109">
    <property type="entry name" value="DNA_bind_recomb_sf"/>
</dbReference>
<organism evidence="3 4">
    <name type="scientific">Thermalbibacter longus</name>
    <dbReference type="NCBI Taxonomy" id="2951981"/>
    <lineage>
        <taxon>Bacteria</taxon>
        <taxon>Pseudomonadati</taxon>
        <taxon>Thermomicrobiota</taxon>
        <taxon>Thermomicrobia</taxon>
        <taxon>Thermomicrobiales</taxon>
        <taxon>Thermomicrobiaceae</taxon>
        <taxon>Thermalbibacter</taxon>
    </lineage>
</organism>
<dbReference type="EMBL" id="JAMSLR010000007">
    <property type="protein sequence ID" value="MCM8749564.1"/>
    <property type="molecule type" value="Genomic_DNA"/>
</dbReference>
<keyword evidence="4" id="KW-1185">Reference proteome</keyword>
<evidence type="ECO:0000259" key="2">
    <source>
        <dbReference type="SMART" id="SM00857"/>
    </source>
</evidence>
<gene>
    <name evidence="3" type="ORF">NET02_10430</name>
</gene>
<comment type="caution">
    <text evidence="3">The sequence shown here is derived from an EMBL/GenBank/DDBJ whole genome shotgun (WGS) entry which is preliminary data.</text>
</comment>
<evidence type="ECO:0000313" key="3">
    <source>
        <dbReference type="EMBL" id="MCM8749564.1"/>
    </source>
</evidence>
<dbReference type="InterPro" id="IPR050639">
    <property type="entry name" value="SSR_resolvase"/>
</dbReference>
<dbReference type="Pfam" id="PF00239">
    <property type="entry name" value="Resolvase"/>
    <property type="match status" value="1"/>
</dbReference>
<dbReference type="InterPro" id="IPR011109">
    <property type="entry name" value="DNA_bind_recombinase_dom"/>
</dbReference>
<evidence type="ECO:0000313" key="4">
    <source>
        <dbReference type="Proteomes" id="UP001165306"/>
    </source>
</evidence>
<dbReference type="GO" id="GO:0003677">
    <property type="term" value="F:DNA binding"/>
    <property type="evidence" value="ECO:0007669"/>
    <property type="project" value="InterPro"/>
</dbReference>
<dbReference type="PANTHER" id="PTHR30461">
    <property type="entry name" value="DNA-INVERTASE FROM LAMBDOID PROPHAGE"/>
    <property type="match status" value="1"/>
</dbReference>
<dbReference type="GO" id="GO:0000150">
    <property type="term" value="F:DNA strand exchange activity"/>
    <property type="evidence" value="ECO:0007669"/>
    <property type="project" value="InterPro"/>
</dbReference>
<dbReference type="Pfam" id="PF07508">
    <property type="entry name" value="Recombinase"/>
    <property type="match status" value="1"/>
</dbReference>
<feature type="domain" description="Resolvase/invertase-type recombinase catalytic" evidence="2">
    <location>
        <begin position="6"/>
        <end position="152"/>
    </location>
</feature>
<dbReference type="SMART" id="SM00857">
    <property type="entry name" value="Resolvase"/>
    <property type="match status" value="1"/>
</dbReference>
<dbReference type="InterPro" id="IPR006119">
    <property type="entry name" value="Resolv_N"/>
</dbReference>
<proteinExistence type="predicted"/>
<dbReference type="InterPro" id="IPR036162">
    <property type="entry name" value="Resolvase-like_N_sf"/>
</dbReference>
<dbReference type="SUPFAM" id="SSF53041">
    <property type="entry name" value="Resolvase-like"/>
    <property type="match status" value="1"/>
</dbReference>
<dbReference type="CDD" id="cd00338">
    <property type="entry name" value="Ser_Recombinase"/>
    <property type="match status" value="1"/>
</dbReference>
<keyword evidence="1" id="KW-0175">Coiled coil</keyword>
<sequence>MSVPRAAIYTRVSSDLQEDNYSLPTQEAACRQYCDQHGYQVVGVFSDVHTGAQYRERPGLSQLRELMRQRALDVVVCYAVDRLSRNQAHLYILVEELADHGCRLEFVTERFEDTAVGRFILAAKSFAAEIEREKIAERTMRGRLARAEAGKLMSPVPLYGYRWADAEKTRYEPDPETAPIVRRIFALALQGQGVTAIANMLTAEGIPTPYGRAQWSLTTVWRILTNRTYTGQARAFTWRRGNSGKRSYRRDWDAGIALPPDVVPALVDPETFAAVQERLRLNRLRSARRNRSPELWLLRGGYARCGVCGATMTACHIHGAPGYRCANRTRHPDSIARPGITADELDAIAWRAVHAAMERDDVLQHGMELVLSQQPSEHELAGIERVVSQLKRQQANLAKAIALASDDTALGTLMAELERVAQRLRELEAERDTLVKQARAWERKRSQLQELTRWRRQVAAYLDQMGYRERRWLLDLLGLVAHVYPAGDAEHDRVEISMALPLAGDFDLQTS</sequence>
<dbReference type="AlphaFoldDB" id="A0AA42BB87"/>
<dbReference type="RefSeq" id="WP_284057347.1">
    <property type="nucleotide sequence ID" value="NZ_JAMSLR010000007.1"/>
</dbReference>
<name>A0AA42BB87_9BACT</name>
<feature type="coiled-coil region" evidence="1">
    <location>
        <begin position="410"/>
        <end position="451"/>
    </location>
</feature>
<protein>
    <submittedName>
        <fullName evidence="3">Recombinase family protein</fullName>
    </submittedName>
</protein>
<dbReference type="Proteomes" id="UP001165306">
    <property type="component" value="Unassembled WGS sequence"/>
</dbReference>
<dbReference type="Gene3D" id="3.90.1750.20">
    <property type="entry name" value="Putative Large Serine Recombinase, Chain B, Domain 2"/>
    <property type="match status" value="1"/>
</dbReference>
<dbReference type="PANTHER" id="PTHR30461:SF23">
    <property type="entry name" value="DNA RECOMBINASE-RELATED"/>
    <property type="match status" value="1"/>
</dbReference>
<accession>A0AA42BB87</accession>
<dbReference type="Gene3D" id="3.40.50.1390">
    <property type="entry name" value="Resolvase, N-terminal catalytic domain"/>
    <property type="match status" value="1"/>
</dbReference>
<dbReference type="InterPro" id="IPR025827">
    <property type="entry name" value="Zn_ribbon_recom_dom"/>
</dbReference>
<dbReference type="Pfam" id="PF13408">
    <property type="entry name" value="Zn_ribbon_recom"/>
    <property type="match status" value="1"/>
</dbReference>
<reference evidence="3" key="1">
    <citation type="submission" date="2022-06" db="EMBL/GenBank/DDBJ databases">
        <title>CFH 74404 Thermomicrobiaceae sp.</title>
        <authorList>
            <person name="Ming H."/>
            <person name="Li W.-J."/>
            <person name="Zhao Z."/>
        </authorList>
    </citation>
    <scope>NUCLEOTIDE SEQUENCE</scope>
    <source>
        <strain evidence="3">CFH 74404</strain>
    </source>
</reference>